<name>A0A420TEF2_GIBIN</name>
<dbReference type="AlphaFoldDB" id="A0A420TEF2"/>
<dbReference type="Proteomes" id="UP000283569">
    <property type="component" value="Unassembled WGS sequence"/>
</dbReference>
<feature type="domain" description="DUF6603" evidence="1">
    <location>
        <begin position="350"/>
        <end position="523"/>
    </location>
</feature>
<protein>
    <recommendedName>
        <fullName evidence="1">DUF6603 domain-containing protein</fullName>
    </recommendedName>
</protein>
<evidence type="ECO:0000313" key="3">
    <source>
        <dbReference type="Proteomes" id="UP000283569"/>
    </source>
</evidence>
<dbReference type="InterPro" id="IPR046538">
    <property type="entry name" value="DUF6603"/>
</dbReference>
<dbReference type="Pfam" id="PF20248">
    <property type="entry name" value="DUF6603"/>
    <property type="match status" value="1"/>
</dbReference>
<organism evidence="2 3">
    <name type="scientific">Gibberella intermedia</name>
    <name type="common">Bulb rot disease fungus</name>
    <name type="synonym">Fusarium proliferatum</name>
    <dbReference type="NCBI Taxonomy" id="948311"/>
    <lineage>
        <taxon>Eukaryota</taxon>
        <taxon>Fungi</taxon>
        <taxon>Dikarya</taxon>
        <taxon>Ascomycota</taxon>
        <taxon>Pezizomycotina</taxon>
        <taxon>Sordariomycetes</taxon>
        <taxon>Hypocreomycetidae</taxon>
        <taxon>Hypocreales</taxon>
        <taxon>Nectriaceae</taxon>
        <taxon>Fusarium</taxon>
        <taxon>Fusarium fujikuroi species complex</taxon>
    </lineage>
</organism>
<evidence type="ECO:0000313" key="2">
    <source>
        <dbReference type="EMBL" id="RKL39905.1"/>
    </source>
</evidence>
<proteinExistence type="predicted"/>
<comment type="caution">
    <text evidence="2">The sequence shown here is derived from an EMBL/GenBank/DDBJ whole genome shotgun (WGS) entry which is preliminary data.</text>
</comment>
<dbReference type="EMBL" id="MRDB01000020">
    <property type="protein sequence ID" value="RKL39905.1"/>
    <property type="molecule type" value="Genomic_DNA"/>
</dbReference>
<evidence type="ECO:0000259" key="1">
    <source>
        <dbReference type="Pfam" id="PF20248"/>
    </source>
</evidence>
<accession>A0A420TEF2</accession>
<sequence length="529" mass="57389">MSINGTYGSRGKSLSLQLAVQISPPGNLIDLDSMLGPSLLTGIFSYDSTNAWDIETEVADLSLAHIWQFFDSSQQTALVKVLGSIIVRNLSIRYKMQKSASVSIAQKATELQIKGDVAIGLGNDESRPPRLLFKYNCPLDGRWNMGLSFEETVSQDITIESLLGTLSPNDGLLKSMIKQVGGLVLVRKGSSSGLAIQVSPELQGTNKKMNLQAELHIDRFVFTCCQYTSTDEKSVLKRFLLISVNQFEIPMPKIPVLKQFKSPFDSLYILWADSDIKQSDLTALNPSLAIAMATDNIMSGEDEEVFKAGFHTGIMSDKNVLQNHTFRKQTNDKTASNAQDNAWFNPSVFQKRLGPLTISNIGLKFESGNIVVVLDATLKVGPVEMQIMDFGLGLKLSDLSKDTFTFIPSLSGFGLAIDSPPLDLAGALIKRGDFYMGGVMAAFKPYIFQAAGAYGTIKTGDGAVIKTAFVILALGGPLLNINGIEISDVTAGFGYNSDIRFPDPTSLSLFPLIAMGQPPAPLDPLQIFT</sequence>
<reference evidence="2 3" key="1">
    <citation type="journal article" date="2018" name="Sci. Rep.">
        <title>Characterisation of pathogen-specific regions and novel effector candidates in Fusarium oxysporum f. sp. cepae.</title>
        <authorList>
            <person name="Armitage A.D."/>
            <person name="Taylor A."/>
            <person name="Sobczyk M.K."/>
            <person name="Baxter L."/>
            <person name="Greenfield B.P."/>
            <person name="Bates H.J."/>
            <person name="Wilson F."/>
            <person name="Jackson A.C."/>
            <person name="Ott S."/>
            <person name="Harrison R.J."/>
            <person name="Clarkson J.P."/>
        </authorList>
    </citation>
    <scope>NUCLEOTIDE SEQUENCE [LARGE SCALE GENOMIC DNA]</scope>
    <source>
        <strain evidence="2 3">Fp_A8</strain>
    </source>
</reference>
<gene>
    <name evidence="2" type="ORF">BFJ72_g6634</name>
</gene>